<dbReference type="Gene3D" id="1.10.10.10">
    <property type="entry name" value="Winged helix-like DNA-binding domain superfamily/Winged helix DNA-binding domain"/>
    <property type="match status" value="1"/>
</dbReference>
<keyword evidence="2 5" id="KW-0238">DNA-binding</keyword>
<dbReference type="GO" id="GO:0043565">
    <property type="term" value="F:sequence-specific DNA binding"/>
    <property type="evidence" value="ECO:0007669"/>
    <property type="project" value="InterPro"/>
</dbReference>
<dbReference type="InParanoid" id="A0A543AXR9"/>
<dbReference type="GO" id="GO:0005829">
    <property type="term" value="C:cytosol"/>
    <property type="evidence" value="ECO:0007669"/>
    <property type="project" value="TreeGrafter"/>
</dbReference>
<dbReference type="PROSITE" id="PS50956">
    <property type="entry name" value="HTH_ASNC_2"/>
    <property type="match status" value="1"/>
</dbReference>
<keyword evidence="6" id="KW-1185">Reference proteome</keyword>
<dbReference type="SUPFAM" id="SSF46785">
    <property type="entry name" value="Winged helix' DNA-binding domain"/>
    <property type="match status" value="1"/>
</dbReference>
<dbReference type="InterPro" id="IPR019887">
    <property type="entry name" value="Tscrpt_reg_AsnC/Lrp_C"/>
</dbReference>
<keyword evidence="1" id="KW-0805">Transcription regulation</keyword>
<dbReference type="InterPro" id="IPR000485">
    <property type="entry name" value="AsnC-type_HTH_dom"/>
</dbReference>
<comment type="caution">
    <text evidence="5">The sequence shown here is derived from an EMBL/GenBank/DDBJ whole genome shotgun (WGS) entry which is preliminary data.</text>
</comment>
<proteinExistence type="predicted"/>
<dbReference type="InterPro" id="IPR036390">
    <property type="entry name" value="WH_DNA-bd_sf"/>
</dbReference>
<organism evidence="5 6">
    <name type="scientific">Stackebrandtia endophytica</name>
    <dbReference type="NCBI Taxonomy" id="1496996"/>
    <lineage>
        <taxon>Bacteria</taxon>
        <taxon>Bacillati</taxon>
        <taxon>Actinomycetota</taxon>
        <taxon>Actinomycetes</taxon>
        <taxon>Glycomycetales</taxon>
        <taxon>Glycomycetaceae</taxon>
        <taxon>Stackebrandtia</taxon>
    </lineage>
</organism>
<evidence type="ECO:0000256" key="2">
    <source>
        <dbReference type="ARBA" id="ARBA00023125"/>
    </source>
</evidence>
<gene>
    <name evidence="5" type="ORF">FB566_2930</name>
</gene>
<keyword evidence="3" id="KW-0804">Transcription</keyword>
<dbReference type="Proteomes" id="UP000317043">
    <property type="component" value="Unassembled WGS sequence"/>
</dbReference>
<dbReference type="Pfam" id="PF01037">
    <property type="entry name" value="AsnC_trans_reg"/>
    <property type="match status" value="1"/>
</dbReference>
<accession>A0A543AXR9</accession>
<dbReference type="EMBL" id="VFOW01000001">
    <property type="protein sequence ID" value="TQL77371.1"/>
    <property type="molecule type" value="Genomic_DNA"/>
</dbReference>
<evidence type="ECO:0000256" key="3">
    <source>
        <dbReference type="ARBA" id="ARBA00023163"/>
    </source>
</evidence>
<protein>
    <submittedName>
        <fullName evidence="5">DNA-binding Lrp family transcriptional regulator</fullName>
    </submittedName>
</protein>
<dbReference type="GO" id="GO:0043200">
    <property type="term" value="P:response to amino acid"/>
    <property type="evidence" value="ECO:0007669"/>
    <property type="project" value="TreeGrafter"/>
</dbReference>
<dbReference type="InterPro" id="IPR011008">
    <property type="entry name" value="Dimeric_a/b-barrel"/>
</dbReference>
<evidence type="ECO:0000256" key="1">
    <source>
        <dbReference type="ARBA" id="ARBA00023015"/>
    </source>
</evidence>
<dbReference type="PANTHER" id="PTHR30154:SF34">
    <property type="entry name" value="TRANSCRIPTIONAL REGULATOR AZLB"/>
    <property type="match status" value="1"/>
</dbReference>
<name>A0A543AXR9_9ACTN</name>
<dbReference type="Pfam" id="PF13404">
    <property type="entry name" value="HTH_AsnC-type"/>
    <property type="match status" value="1"/>
</dbReference>
<dbReference type="InterPro" id="IPR036388">
    <property type="entry name" value="WH-like_DNA-bd_sf"/>
</dbReference>
<evidence type="ECO:0000313" key="5">
    <source>
        <dbReference type="EMBL" id="TQL77371.1"/>
    </source>
</evidence>
<dbReference type="AlphaFoldDB" id="A0A543AXR9"/>
<feature type="domain" description="HTH asnC-type" evidence="4">
    <location>
        <begin position="39"/>
        <end position="100"/>
    </location>
</feature>
<sequence length="199" mass="21341">MITDSPAARQVLLEILHRLLKSTDESANTLSNMTTTPAVDALDARLIALLHAEPRIGVLECARRLSVARGTVQARLDKLLARGVIQDFGPSINPAALGYSVMAFMTLEIAQVHGHRPVAAHLARIPEVLEAHTVTGSGDLVCRIVARTNSDLQRVIDQIVSFEGVVRGSSVIALAEQVPYRTMPLVAAAVAEPSRISQT</sequence>
<evidence type="ECO:0000259" key="4">
    <source>
        <dbReference type="PROSITE" id="PS50956"/>
    </source>
</evidence>
<dbReference type="PRINTS" id="PR00033">
    <property type="entry name" value="HTHASNC"/>
</dbReference>
<dbReference type="PANTHER" id="PTHR30154">
    <property type="entry name" value="LEUCINE-RESPONSIVE REGULATORY PROTEIN"/>
    <property type="match status" value="1"/>
</dbReference>
<dbReference type="SUPFAM" id="SSF54909">
    <property type="entry name" value="Dimeric alpha+beta barrel"/>
    <property type="match status" value="1"/>
</dbReference>
<reference evidence="5 6" key="1">
    <citation type="submission" date="2019-06" db="EMBL/GenBank/DDBJ databases">
        <title>Sequencing the genomes of 1000 actinobacteria strains.</title>
        <authorList>
            <person name="Klenk H.-P."/>
        </authorList>
    </citation>
    <scope>NUCLEOTIDE SEQUENCE [LARGE SCALE GENOMIC DNA]</scope>
    <source>
        <strain evidence="5 6">DSM 45928</strain>
    </source>
</reference>
<dbReference type="Gene3D" id="3.30.70.920">
    <property type="match status" value="1"/>
</dbReference>
<dbReference type="InterPro" id="IPR019888">
    <property type="entry name" value="Tscrpt_reg_AsnC-like"/>
</dbReference>
<evidence type="ECO:0000313" key="6">
    <source>
        <dbReference type="Proteomes" id="UP000317043"/>
    </source>
</evidence>
<dbReference type="SMART" id="SM00344">
    <property type="entry name" value="HTH_ASNC"/>
    <property type="match status" value="1"/>
</dbReference>